<gene>
    <name evidence="10" type="ORF">R6P33_08345</name>
</gene>
<evidence type="ECO:0000256" key="4">
    <source>
        <dbReference type="ARBA" id="ARBA00022475"/>
    </source>
</evidence>
<comment type="subcellular location">
    <subcellularLocation>
        <location evidence="1">Cell membrane</location>
        <topology evidence="1">Multi-pass membrane protein</topology>
    </subcellularLocation>
</comment>
<evidence type="ECO:0000256" key="2">
    <source>
        <dbReference type="ARBA" id="ARBA00007935"/>
    </source>
</evidence>
<accession>A0ABU5GE27</accession>
<dbReference type="InterPro" id="IPR000522">
    <property type="entry name" value="ABC_transptr_permease_BtuC"/>
</dbReference>
<dbReference type="Gene3D" id="1.10.3470.10">
    <property type="entry name" value="ABC transporter involved in vitamin B12 uptake, BtuC"/>
    <property type="match status" value="1"/>
</dbReference>
<evidence type="ECO:0000256" key="7">
    <source>
        <dbReference type="ARBA" id="ARBA00023136"/>
    </source>
</evidence>
<comment type="similarity">
    <text evidence="2">Belongs to the binding-protein-dependent transport system permease family. FecCD subfamily.</text>
</comment>
<keyword evidence="11" id="KW-1185">Reference proteome</keyword>
<dbReference type="Proteomes" id="UP001284901">
    <property type="component" value="Unassembled WGS sequence"/>
</dbReference>
<feature type="transmembrane region" description="Helical" evidence="9">
    <location>
        <begin position="247"/>
        <end position="265"/>
    </location>
</feature>
<keyword evidence="3" id="KW-0813">Transport</keyword>
<organism evidence="10 11">
    <name type="scientific">Actinotignum timonense</name>
    <dbReference type="NCBI Taxonomy" id="1870995"/>
    <lineage>
        <taxon>Bacteria</taxon>
        <taxon>Bacillati</taxon>
        <taxon>Actinomycetota</taxon>
        <taxon>Actinomycetes</taxon>
        <taxon>Actinomycetales</taxon>
        <taxon>Actinomycetaceae</taxon>
        <taxon>Actinotignum</taxon>
    </lineage>
</organism>
<dbReference type="EMBL" id="JAWNFY010000026">
    <property type="protein sequence ID" value="MDY5147023.1"/>
    <property type="molecule type" value="Genomic_DNA"/>
</dbReference>
<feature type="transmembrane region" description="Helical" evidence="9">
    <location>
        <begin position="197"/>
        <end position="219"/>
    </location>
</feature>
<feature type="transmembrane region" description="Helical" evidence="9">
    <location>
        <begin position="356"/>
        <end position="375"/>
    </location>
</feature>
<feature type="transmembrane region" description="Helical" evidence="9">
    <location>
        <begin position="55"/>
        <end position="74"/>
    </location>
</feature>
<dbReference type="CDD" id="cd06550">
    <property type="entry name" value="TM_ABC_iron-siderophores_like"/>
    <property type="match status" value="1"/>
</dbReference>
<reference evidence="10 11" key="1">
    <citation type="submission" date="2023-10" db="EMBL/GenBank/DDBJ databases">
        <title>Whole Genome based description of the genera Actinobaculum and Actinotignum reveals a complex phylogenetic relationship within the species included in the genus Actinotignum.</title>
        <authorList>
            <person name="Jensen C.S."/>
            <person name="Dargis R."/>
            <person name="Kemp M."/>
            <person name="Christensen J.J."/>
        </authorList>
    </citation>
    <scope>NUCLEOTIDE SEQUENCE [LARGE SCALE GENOMIC DNA]</scope>
    <source>
        <strain evidence="10 11">SLA_B089</strain>
    </source>
</reference>
<evidence type="ECO:0000313" key="10">
    <source>
        <dbReference type="EMBL" id="MDY5147023.1"/>
    </source>
</evidence>
<evidence type="ECO:0000256" key="8">
    <source>
        <dbReference type="SAM" id="MobiDB-lite"/>
    </source>
</evidence>
<dbReference type="Pfam" id="PF01032">
    <property type="entry name" value="FecCD"/>
    <property type="match status" value="1"/>
</dbReference>
<feature type="region of interest" description="Disordered" evidence="8">
    <location>
        <begin position="1"/>
        <end position="20"/>
    </location>
</feature>
<proteinExistence type="inferred from homology"/>
<evidence type="ECO:0000256" key="5">
    <source>
        <dbReference type="ARBA" id="ARBA00022692"/>
    </source>
</evidence>
<evidence type="ECO:0000256" key="3">
    <source>
        <dbReference type="ARBA" id="ARBA00022448"/>
    </source>
</evidence>
<keyword evidence="4" id="KW-1003">Cell membrane</keyword>
<protein>
    <submittedName>
        <fullName evidence="10">Iron ABC transporter permease</fullName>
    </submittedName>
</protein>
<feature type="transmembrane region" description="Helical" evidence="9">
    <location>
        <begin position="113"/>
        <end position="134"/>
    </location>
</feature>
<keyword evidence="6 9" id="KW-1133">Transmembrane helix</keyword>
<feature type="transmembrane region" description="Helical" evidence="9">
    <location>
        <begin position="285"/>
        <end position="314"/>
    </location>
</feature>
<sequence length="385" mass="39429">MTLSAKSADAAAASGAPGAVPGTMSTTTAGATAPAPAASAPTTAVSTIARRRTAAFAVLLITTIALLGAMVVAMGMGQLSISAPDVVRILFSSPDDVDRSALVAINQIRAPRVILAVVLGGCLAVSGAVLQSLFRNPLVSPDIVGVSSAAAFGGVLAILVGTSSFILMGSTFIFGLSAVVCVMLIGRIRSHSATLTIVLAGVVVSAFFNAMVSLMTYVADPYSKLPSITFWLMGSLAAASWAKVTTIIIPVIIGLIVVVALRWRINVLSLGDEDARALGINPNAMRWVCIFAVALLTAASVAAAGIIGWVGLVIPHLVRLLVGHDNRVVIPESFLMGGMYLLIIDTIARNATSVEIPVGILTATIGAPVFIGLLIRRARKGRALA</sequence>
<keyword evidence="7 9" id="KW-0472">Membrane</keyword>
<evidence type="ECO:0000256" key="1">
    <source>
        <dbReference type="ARBA" id="ARBA00004651"/>
    </source>
</evidence>
<evidence type="ECO:0000256" key="6">
    <source>
        <dbReference type="ARBA" id="ARBA00022989"/>
    </source>
</evidence>
<dbReference type="SUPFAM" id="SSF81345">
    <property type="entry name" value="ABC transporter involved in vitamin B12 uptake, BtuC"/>
    <property type="match status" value="1"/>
</dbReference>
<feature type="transmembrane region" description="Helical" evidence="9">
    <location>
        <begin position="154"/>
        <end position="185"/>
    </location>
</feature>
<evidence type="ECO:0000313" key="11">
    <source>
        <dbReference type="Proteomes" id="UP001284901"/>
    </source>
</evidence>
<dbReference type="PANTHER" id="PTHR30472">
    <property type="entry name" value="FERRIC ENTEROBACTIN TRANSPORT SYSTEM PERMEASE PROTEIN"/>
    <property type="match status" value="1"/>
</dbReference>
<name>A0ABU5GE27_9ACTO</name>
<dbReference type="InterPro" id="IPR037294">
    <property type="entry name" value="ABC_BtuC-like"/>
</dbReference>
<comment type="caution">
    <text evidence="10">The sequence shown here is derived from an EMBL/GenBank/DDBJ whole genome shotgun (WGS) entry which is preliminary data.</text>
</comment>
<evidence type="ECO:0000256" key="9">
    <source>
        <dbReference type="SAM" id="Phobius"/>
    </source>
</evidence>
<dbReference type="PANTHER" id="PTHR30472:SF70">
    <property type="entry name" value="MOLYBDATE IMPORT SYSTEM PERMEASE PROTEIN MOLB"/>
    <property type="match status" value="1"/>
</dbReference>
<keyword evidence="5 9" id="KW-0812">Transmembrane</keyword>